<dbReference type="PANTHER" id="PTHR32309:SF31">
    <property type="entry name" value="CAPSULAR EXOPOLYSACCHARIDE FAMILY"/>
    <property type="match status" value="1"/>
</dbReference>
<feature type="transmembrane region" description="Helical" evidence="1">
    <location>
        <begin position="186"/>
        <end position="207"/>
    </location>
</feature>
<organism evidence="2 3">
    <name type="scientific">Candidatus Viridilinea halotolerans</name>
    <dbReference type="NCBI Taxonomy" id="2491704"/>
    <lineage>
        <taxon>Bacteria</taxon>
        <taxon>Bacillati</taxon>
        <taxon>Chloroflexota</taxon>
        <taxon>Chloroflexia</taxon>
        <taxon>Chloroflexales</taxon>
        <taxon>Chloroflexineae</taxon>
        <taxon>Oscillochloridaceae</taxon>
        <taxon>Candidatus Viridilinea</taxon>
    </lineage>
</organism>
<evidence type="ECO:0008006" key="4">
    <source>
        <dbReference type="Google" id="ProtNLM"/>
    </source>
</evidence>
<dbReference type="EMBL" id="RSAS01000106">
    <property type="protein sequence ID" value="RRR76672.1"/>
    <property type="molecule type" value="Genomic_DNA"/>
</dbReference>
<reference evidence="2 3" key="1">
    <citation type="submission" date="2018-12" db="EMBL/GenBank/DDBJ databases">
        <title>Genome Sequence of Candidatus Viridilinea halotolerans isolated from saline sulfide-rich spring.</title>
        <authorList>
            <person name="Grouzdev D.S."/>
            <person name="Burganskaya E.I."/>
            <person name="Krutkina M.S."/>
            <person name="Sukhacheva M.V."/>
            <person name="Gorlenko V.M."/>
        </authorList>
    </citation>
    <scope>NUCLEOTIDE SEQUENCE [LARGE SCALE GENOMIC DNA]</scope>
    <source>
        <strain evidence="2">Chok-6</strain>
    </source>
</reference>
<keyword evidence="1" id="KW-1133">Transmembrane helix</keyword>
<keyword evidence="1" id="KW-0472">Membrane</keyword>
<accession>A0A426U8T0</accession>
<dbReference type="PANTHER" id="PTHR32309">
    <property type="entry name" value="TYROSINE-PROTEIN KINASE"/>
    <property type="match status" value="1"/>
</dbReference>
<evidence type="ECO:0000313" key="2">
    <source>
        <dbReference type="EMBL" id="RRR76672.1"/>
    </source>
</evidence>
<comment type="caution">
    <text evidence="2">The sequence shown here is derived from an EMBL/GenBank/DDBJ whole genome shotgun (WGS) entry which is preliminary data.</text>
</comment>
<sequence length="232" mass="24653">MPIQLRLYIAIMLRFWPFILLLPLLTGGVSLAAGWGAPAQYEVTTRMLVTQAREATYADVALPEMAAGASWAASSYILDDLPALFTSATFAADVAALLEAAGQPLTLTAIQAGLRPEVHHRAVTLRARAGTPEAAQALAQAAVAALDQGGLRYWGQTQPGGIQVALLDPPAITQVLGGTRALIRDVAIRMLLALAVAVGFAFLVHYLDDRLYSVQQAEEWSGARVLAVIPKE</sequence>
<gene>
    <name evidence="2" type="ORF">EI684_02580</name>
</gene>
<proteinExistence type="predicted"/>
<dbReference type="Proteomes" id="UP000280307">
    <property type="component" value="Unassembled WGS sequence"/>
</dbReference>
<dbReference type="InterPro" id="IPR050445">
    <property type="entry name" value="Bact_polysacc_biosynth/exp"/>
</dbReference>
<evidence type="ECO:0000313" key="3">
    <source>
        <dbReference type="Proteomes" id="UP000280307"/>
    </source>
</evidence>
<name>A0A426U8T0_9CHLR</name>
<dbReference type="AlphaFoldDB" id="A0A426U8T0"/>
<protein>
    <recommendedName>
        <fullName evidence="4">Lipopolysaccharide biosynthesis protein</fullName>
    </recommendedName>
</protein>
<evidence type="ECO:0000256" key="1">
    <source>
        <dbReference type="SAM" id="Phobius"/>
    </source>
</evidence>
<keyword evidence="1" id="KW-0812">Transmembrane</keyword>